<evidence type="ECO:0000313" key="2">
    <source>
        <dbReference type="Proteomes" id="UP000078316"/>
    </source>
</evidence>
<proteinExistence type="predicted"/>
<dbReference type="AlphaFoldDB" id="A0A179S4N4"/>
<gene>
    <name evidence="1" type="ORF">A5481_25280</name>
</gene>
<protein>
    <submittedName>
        <fullName evidence="1">Uncharacterized protein</fullName>
    </submittedName>
</protein>
<comment type="caution">
    <text evidence="1">The sequence shown here is derived from an EMBL/GenBank/DDBJ whole genome shotgun (WGS) entry which is preliminary data.</text>
</comment>
<dbReference type="Proteomes" id="UP000078316">
    <property type="component" value="Unassembled WGS sequence"/>
</dbReference>
<dbReference type="RefSeq" id="WP_048432180.1">
    <property type="nucleotide sequence ID" value="NZ_LWHQ01000054.1"/>
</dbReference>
<dbReference type="OrthoDB" id="8091188at2"/>
<reference evidence="1 2" key="1">
    <citation type="submission" date="2016-04" db="EMBL/GenBank/DDBJ databases">
        <authorList>
            <person name="Evans L.H."/>
            <person name="Alamgir A."/>
            <person name="Owens N."/>
            <person name="Weber N.D."/>
            <person name="Virtaneva K."/>
            <person name="Barbian K."/>
            <person name="Babar A."/>
            <person name="Rosenke K."/>
        </authorList>
    </citation>
    <scope>NUCLEOTIDE SEQUENCE [LARGE SCALE GENOMIC DNA]</scope>
    <source>
        <strain evidence="1 2">PMB02</strain>
    </source>
</reference>
<sequence>MPHYKTSRPGEMLPAAHVRQRYAISDMTLWRWEKDPKLDFPKPIRINGRRYWRVTDLVSFETRQSSQQEAA</sequence>
<dbReference type="EMBL" id="LWHQ01000054">
    <property type="protein sequence ID" value="OAS19109.1"/>
    <property type="molecule type" value="Genomic_DNA"/>
</dbReference>
<accession>A0A179S4N4</accession>
<dbReference type="STRING" id="427683.A5481_25280"/>
<evidence type="ECO:0000313" key="1">
    <source>
        <dbReference type="EMBL" id="OAS19109.1"/>
    </source>
</evidence>
<name>A0A179S4N4_9HYPH</name>
<organism evidence="1 2">
    <name type="scientific">Methylobacterium platani</name>
    <dbReference type="NCBI Taxonomy" id="427683"/>
    <lineage>
        <taxon>Bacteria</taxon>
        <taxon>Pseudomonadati</taxon>
        <taxon>Pseudomonadota</taxon>
        <taxon>Alphaproteobacteria</taxon>
        <taxon>Hyphomicrobiales</taxon>
        <taxon>Methylobacteriaceae</taxon>
        <taxon>Methylobacterium</taxon>
    </lineage>
</organism>